<name>A0A820ALH5_9BILA</name>
<proteinExistence type="predicted"/>
<evidence type="ECO:0000313" key="2">
    <source>
        <dbReference type="Proteomes" id="UP000663823"/>
    </source>
</evidence>
<accession>A0A820ALH5</accession>
<dbReference type="Proteomes" id="UP000663823">
    <property type="component" value="Unassembled WGS sequence"/>
</dbReference>
<gene>
    <name evidence="1" type="ORF">OTI717_LOCUS37539</name>
</gene>
<dbReference type="AlphaFoldDB" id="A0A820ALH5"/>
<feature type="non-terminal residue" evidence="1">
    <location>
        <position position="1"/>
    </location>
</feature>
<comment type="caution">
    <text evidence="1">The sequence shown here is derived from an EMBL/GenBank/DDBJ whole genome shotgun (WGS) entry which is preliminary data.</text>
</comment>
<evidence type="ECO:0000313" key="1">
    <source>
        <dbReference type="EMBL" id="CAF4178042.1"/>
    </source>
</evidence>
<reference evidence="1" key="1">
    <citation type="submission" date="2021-02" db="EMBL/GenBank/DDBJ databases">
        <authorList>
            <person name="Nowell W R."/>
        </authorList>
    </citation>
    <scope>NUCLEOTIDE SEQUENCE</scope>
</reference>
<dbReference type="EMBL" id="CAJOAX010018040">
    <property type="protein sequence ID" value="CAF4178042.1"/>
    <property type="molecule type" value="Genomic_DNA"/>
</dbReference>
<organism evidence="1 2">
    <name type="scientific">Rotaria sordida</name>
    <dbReference type="NCBI Taxonomy" id="392033"/>
    <lineage>
        <taxon>Eukaryota</taxon>
        <taxon>Metazoa</taxon>
        <taxon>Spiralia</taxon>
        <taxon>Gnathifera</taxon>
        <taxon>Rotifera</taxon>
        <taxon>Eurotatoria</taxon>
        <taxon>Bdelloidea</taxon>
        <taxon>Philodinida</taxon>
        <taxon>Philodinidae</taxon>
        <taxon>Rotaria</taxon>
    </lineage>
</organism>
<protein>
    <submittedName>
        <fullName evidence="1">Uncharacterized protein</fullName>
    </submittedName>
</protein>
<sequence>LIPNVESHPTLGTLSGHKLLTFDISIGAEPKPS</sequence>